<keyword evidence="3" id="KW-1185">Reference proteome</keyword>
<proteinExistence type="predicted"/>
<sequence>MAQPDPSNLFASGSQGAPDSDQLSTETKVLRKEREIAVNNGETLKEMRLRFGRGSTATHQYLTMVYNTIQDERVRSQISPDQTWIVNALGQTLQRLLTKLQLHTRHQIPASRPNRTFSNDTMDDDVLAVFRHYERELLDPNPSGETGGTCATDHHLQDIWTALLSILVKYGSKQAVAEGLRLLEEFLVSRRGGVPPAQRHTTQSQSGLITSNPRLTKTALKKLRKKARNDVGQRLDRTSSLGRPTGLREELPAYAPSPFQSPYSAPPAPITPIGPLTIRTRTSSQCLGQDEVDDEDINAAKRSRR</sequence>
<protein>
    <submittedName>
        <fullName evidence="2">Uncharacterized protein</fullName>
    </submittedName>
</protein>
<dbReference type="Proteomes" id="UP000799750">
    <property type="component" value="Unassembled WGS sequence"/>
</dbReference>
<dbReference type="EMBL" id="MU004190">
    <property type="protein sequence ID" value="KAF2494980.1"/>
    <property type="molecule type" value="Genomic_DNA"/>
</dbReference>
<name>A0A6A6QSL8_9PEZI</name>
<evidence type="ECO:0000313" key="3">
    <source>
        <dbReference type="Proteomes" id="UP000799750"/>
    </source>
</evidence>
<organism evidence="2 3">
    <name type="scientific">Lophium mytilinum</name>
    <dbReference type="NCBI Taxonomy" id="390894"/>
    <lineage>
        <taxon>Eukaryota</taxon>
        <taxon>Fungi</taxon>
        <taxon>Dikarya</taxon>
        <taxon>Ascomycota</taxon>
        <taxon>Pezizomycotina</taxon>
        <taxon>Dothideomycetes</taxon>
        <taxon>Pleosporomycetidae</taxon>
        <taxon>Mytilinidiales</taxon>
        <taxon>Mytilinidiaceae</taxon>
        <taxon>Lophium</taxon>
    </lineage>
</organism>
<feature type="compositionally biased region" description="Basic and acidic residues" evidence="1">
    <location>
        <begin position="228"/>
        <end position="237"/>
    </location>
</feature>
<evidence type="ECO:0000313" key="2">
    <source>
        <dbReference type="EMBL" id="KAF2494980.1"/>
    </source>
</evidence>
<gene>
    <name evidence="2" type="ORF">BU16DRAFT_590262</name>
</gene>
<accession>A0A6A6QSL8</accession>
<evidence type="ECO:0000256" key="1">
    <source>
        <dbReference type="SAM" id="MobiDB-lite"/>
    </source>
</evidence>
<feature type="region of interest" description="Disordered" evidence="1">
    <location>
        <begin position="1"/>
        <end position="27"/>
    </location>
</feature>
<feature type="region of interest" description="Disordered" evidence="1">
    <location>
        <begin position="225"/>
        <end position="305"/>
    </location>
</feature>
<dbReference type="AlphaFoldDB" id="A0A6A6QSL8"/>
<reference evidence="2" key="1">
    <citation type="journal article" date="2020" name="Stud. Mycol.">
        <title>101 Dothideomycetes genomes: a test case for predicting lifestyles and emergence of pathogens.</title>
        <authorList>
            <person name="Haridas S."/>
            <person name="Albert R."/>
            <person name="Binder M."/>
            <person name="Bloem J."/>
            <person name="Labutti K."/>
            <person name="Salamov A."/>
            <person name="Andreopoulos B."/>
            <person name="Baker S."/>
            <person name="Barry K."/>
            <person name="Bills G."/>
            <person name="Bluhm B."/>
            <person name="Cannon C."/>
            <person name="Castanera R."/>
            <person name="Culley D."/>
            <person name="Daum C."/>
            <person name="Ezra D."/>
            <person name="Gonzalez J."/>
            <person name="Henrissat B."/>
            <person name="Kuo A."/>
            <person name="Liang C."/>
            <person name="Lipzen A."/>
            <person name="Lutzoni F."/>
            <person name="Magnuson J."/>
            <person name="Mondo S."/>
            <person name="Nolan M."/>
            <person name="Ohm R."/>
            <person name="Pangilinan J."/>
            <person name="Park H.-J."/>
            <person name="Ramirez L."/>
            <person name="Alfaro M."/>
            <person name="Sun H."/>
            <person name="Tritt A."/>
            <person name="Yoshinaga Y."/>
            <person name="Zwiers L.-H."/>
            <person name="Turgeon B."/>
            <person name="Goodwin S."/>
            <person name="Spatafora J."/>
            <person name="Crous P."/>
            <person name="Grigoriev I."/>
        </authorList>
    </citation>
    <scope>NUCLEOTIDE SEQUENCE</scope>
    <source>
        <strain evidence="2">CBS 269.34</strain>
    </source>
</reference>